<dbReference type="PRINTS" id="PR00471">
    <property type="entry name" value="ACETATEKNASE"/>
</dbReference>
<evidence type="ECO:0000256" key="7">
    <source>
        <dbReference type="ARBA" id="ARBA00022840"/>
    </source>
</evidence>
<keyword evidence="7 9" id="KW-0067">ATP-binding</keyword>
<evidence type="ECO:0000256" key="6">
    <source>
        <dbReference type="ARBA" id="ARBA00022777"/>
    </source>
</evidence>
<dbReference type="InterPro" id="IPR011245">
    <property type="entry name" value="Butyrate_kin"/>
</dbReference>
<evidence type="ECO:0000256" key="8">
    <source>
        <dbReference type="ARBA" id="ARBA00048596"/>
    </source>
</evidence>
<reference evidence="11" key="1">
    <citation type="journal article" date="2021" name="PeerJ">
        <title>Extensive microbial diversity within the chicken gut microbiome revealed by metagenomics and culture.</title>
        <authorList>
            <person name="Gilroy R."/>
            <person name="Ravi A."/>
            <person name="Getino M."/>
            <person name="Pursley I."/>
            <person name="Horton D.L."/>
            <person name="Alikhan N.F."/>
            <person name="Baker D."/>
            <person name="Gharbi K."/>
            <person name="Hall N."/>
            <person name="Watson M."/>
            <person name="Adriaenssens E.M."/>
            <person name="Foster-Nyarko E."/>
            <person name="Jarju S."/>
            <person name="Secka A."/>
            <person name="Antonio M."/>
            <person name="Oren A."/>
            <person name="Chaudhuri R.R."/>
            <person name="La Ragione R."/>
            <person name="Hildebrand F."/>
            <person name="Pallen M.J."/>
        </authorList>
    </citation>
    <scope>NUCLEOTIDE SEQUENCE</scope>
    <source>
        <strain evidence="11">CHK169-11906</strain>
    </source>
</reference>
<dbReference type="GO" id="GO:0047761">
    <property type="term" value="F:butyrate kinase activity"/>
    <property type="evidence" value="ECO:0007669"/>
    <property type="project" value="UniProtKB-UniRule"/>
</dbReference>
<comment type="caution">
    <text evidence="11">The sequence shown here is derived from an EMBL/GenBank/DDBJ whole genome shotgun (WGS) entry which is preliminary data.</text>
</comment>
<dbReference type="EMBL" id="DWYR01000021">
    <property type="protein sequence ID" value="HJA99340.1"/>
    <property type="molecule type" value="Genomic_DNA"/>
</dbReference>
<dbReference type="PANTHER" id="PTHR21060:SF3">
    <property type="entry name" value="BUTYRATE KINASE 2-RELATED"/>
    <property type="match status" value="1"/>
</dbReference>
<organism evidence="11 12">
    <name type="scientific">Candidatus Alistipes avicola</name>
    <dbReference type="NCBI Taxonomy" id="2838432"/>
    <lineage>
        <taxon>Bacteria</taxon>
        <taxon>Pseudomonadati</taxon>
        <taxon>Bacteroidota</taxon>
        <taxon>Bacteroidia</taxon>
        <taxon>Bacteroidales</taxon>
        <taxon>Rikenellaceae</taxon>
        <taxon>Alistipes</taxon>
    </lineage>
</organism>
<keyword evidence="5 9" id="KW-0547">Nucleotide-binding</keyword>
<dbReference type="PROSITE" id="PS01076">
    <property type="entry name" value="ACETATE_KINASE_2"/>
    <property type="match status" value="1"/>
</dbReference>
<dbReference type="HAMAP" id="MF_00542">
    <property type="entry name" value="Butyrate_kinase"/>
    <property type="match status" value="1"/>
</dbReference>
<dbReference type="PIRSF" id="PIRSF036458">
    <property type="entry name" value="Butyrate_kin"/>
    <property type="match status" value="1"/>
</dbReference>
<evidence type="ECO:0000256" key="3">
    <source>
        <dbReference type="ARBA" id="ARBA00022490"/>
    </source>
</evidence>
<evidence type="ECO:0000313" key="11">
    <source>
        <dbReference type="EMBL" id="HJA99340.1"/>
    </source>
</evidence>
<evidence type="ECO:0000256" key="10">
    <source>
        <dbReference type="RuleBase" id="RU003835"/>
    </source>
</evidence>
<dbReference type="GO" id="GO:0008776">
    <property type="term" value="F:acetate kinase activity"/>
    <property type="evidence" value="ECO:0007669"/>
    <property type="project" value="TreeGrafter"/>
</dbReference>
<gene>
    <name evidence="9 11" type="primary">buk</name>
    <name evidence="11" type="ORF">H9779_07080</name>
</gene>
<dbReference type="EC" id="2.7.2.7" evidence="9"/>
<dbReference type="GO" id="GO:0006083">
    <property type="term" value="P:acetate metabolic process"/>
    <property type="evidence" value="ECO:0007669"/>
    <property type="project" value="TreeGrafter"/>
</dbReference>
<accession>A0A9D2L4V7</accession>
<dbReference type="NCBIfam" id="TIGR02707">
    <property type="entry name" value="butyr_kinase"/>
    <property type="match status" value="1"/>
</dbReference>
<protein>
    <recommendedName>
        <fullName evidence="9">Probable butyrate kinase</fullName>
        <shortName evidence="9">BK</shortName>
        <ecNumber evidence="9">2.7.2.7</ecNumber>
    </recommendedName>
    <alternativeName>
        <fullName evidence="9">Branched-chain carboxylic acid kinase</fullName>
    </alternativeName>
</protein>
<dbReference type="PANTHER" id="PTHR21060">
    <property type="entry name" value="ACETATE KINASE"/>
    <property type="match status" value="1"/>
</dbReference>
<reference evidence="11" key="2">
    <citation type="submission" date="2021-04" db="EMBL/GenBank/DDBJ databases">
        <authorList>
            <person name="Gilroy R."/>
        </authorList>
    </citation>
    <scope>NUCLEOTIDE SEQUENCE</scope>
    <source>
        <strain evidence="11">CHK169-11906</strain>
    </source>
</reference>
<evidence type="ECO:0000256" key="1">
    <source>
        <dbReference type="ARBA" id="ARBA00004496"/>
    </source>
</evidence>
<comment type="catalytic activity">
    <reaction evidence="8 9">
        <text>butanoate + ATP = butanoyl phosphate + ADP</text>
        <dbReference type="Rhea" id="RHEA:13585"/>
        <dbReference type="ChEBI" id="CHEBI:17968"/>
        <dbReference type="ChEBI" id="CHEBI:30616"/>
        <dbReference type="ChEBI" id="CHEBI:58079"/>
        <dbReference type="ChEBI" id="CHEBI:456216"/>
        <dbReference type="EC" id="2.7.2.7"/>
    </reaction>
</comment>
<evidence type="ECO:0000313" key="12">
    <source>
        <dbReference type="Proteomes" id="UP000824259"/>
    </source>
</evidence>
<dbReference type="NCBIfam" id="NF002834">
    <property type="entry name" value="PRK03011.1-5"/>
    <property type="match status" value="1"/>
</dbReference>
<dbReference type="PROSITE" id="PS01075">
    <property type="entry name" value="ACETATE_KINASE_1"/>
    <property type="match status" value="1"/>
</dbReference>
<dbReference type="Pfam" id="PF00871">
    <property type="entry name" value="Acetate_kinase"/>
    <property type="match status" value="1"/>
</dbReference>
<dbReference type="Proteomes" id="UP000824259">
    <property type="component" value="Unassembled WGS sequence"/>
</dbReference>
<dbReference type="CDD" id="cd24011">
    <property type="entry name" value="ASKHA_NBD_BK"/>
    <property type="match status" value="1"/>
</dbReference>
<dbReference type="InterPro" id="IPR043129">
    <property type="entry name" value="ATPase_NBD"/>
</dbReference>
<dbReference type="AlphaFoldDB" id="A0A9D2L4V7"/>
<dbReference type="Gene3D" id="3.30.420.40">
    <property type="match status" value="2"/>
</dbReference>
<evidence type="ECO:0000256" key="2">
    <source>
        <dbReference type="ARBA" id="ARBA00008748"/>
    </source>
</evidence>
<dbReference type="GO" id="GO:0005524">
    <property type="term" value="F:ATP binding"/>
    <property type="evidence" value="ECO:0007669"/>
    <property type="project" value="UniProtKB-KW"/>
</dbReference>
<comment type="subcellular location">
    <subcellularLocation>
        <location evidence="1 9">Cytoplasm</location>
    </subcellularLocation>
</comment>
<dbReference type="SUPFAM" id="SSF53067">
    <property type="entry name" value="Actin-like ATPase domain"/>
    <property type="match status" value="2"/>
</dbReference>
<keyword evidence="4 9" id="KW-0808">Transferase</keyword>
<evidence type="ECO:0000256" key="5">
    <source>
        <dbReference type="ARBA" id="ARBA00022741"/>
    </source>
</evidence>
<comment type="similarity">
    <text evidence="2 9 10">Belongs to the acetokinase family.</text>
</comment>
<keyword evidence="3 9" id="KW-0963">Cytoplasm</keyword>
<evidence type="ECO:0000256" key="9">
    <source>
        <dbReference type="HAMAP-Rule" id="MF_00542"/>
    </source>
</evidence>
<sequence>MGFKILAINPGSTSTKIAIFEDEKAILTHTLRHSAEEIARFPHIIDQLEWRKEMILDALKSKNIDVKSLAAVIGRGGLVKPIESGVYEVNEALKNDLTHAQREHASNIGGLIAEQIAREAGVKAYIADPVVVDELQDVARISGLPECPRISIFHALNQKAIARRHAAKIGKRYEDLNLIVAHMGGGISVSAHCKGRVIDTNNALDGDGPFAPERAGTVPAGSLVSLCFSGKYTQPQIVKMLAGKGGLVAHLGKNSVQEICEKDIAGGDKHSKEVLDAMSYTISKAIGAMAVVLKGQVDAILLTGGVAYNEPVNEVIREHCSFLAPIVIYPGEDEMEALALNALGVLKGEMTPKVYA</sequence>
<proteinExistence type="inferred from homology"/>
<dbReference type="InterPro" id="IPR000890">
    <property type="entry name" value="Aliphatic_acid_kin_short-chain"/>
</dbReference>
<dbReference type="InterPro" id="IPR023865">
    <property type="entry name" value="Aliphatic_acid_kinase_CS"/>
</dbReference>
<evidence type="ECO:0000256" key="4">
    <source>
        <dbReference type="ARBA" id="ARBA00022679"/>
    </source>
</evidence>
<dbReference type="GO" id="GO:0005737">
    <property type="term" value="C:cytoplasm"/>
    <property type="evidence" value="ECO:0007669"/>
    <property type="project" value="UniProtKB-SubCell"/>
</dbReference>
<name>A0A9D2L4V7_9BACT</name>
<keyword evidence="6 9" id="KW-0418">Kinase</keyword>